<gene>
    <name evidence="3" type="ORF">Pyn_31736</name>
</gene>
<organism evidence="3 4">
    <name type="scientific">Prunus yedoensis var. nudiflora</name>
    <dbReference type="NCBI Taxonomy" id="2094558"/>
    <lineage>
        <taxon>Eukaryota</taxon>
        <taxon>Viridiplantae</taxon>
        <taxon>Streptophyta</taxon>
        <taxon>Embryophyta</taxon>
        <taxon>Tracheophyta</taxon>
        <taxon>Spermatophyta</taxon>
        <taxon>Magnoliopsida</taxon>
        <taxon>eudicotyledons</taxon>
        <taxon>Gunneridae</taxon>
        <taxon>Pentapetalae</taxon>
        <taxon>rosids</taxon>
        <taxon>fabids</taxon>
        <taxon>Rosales</taxon>
        <taxon>Rosaceae</taxon>
        <taxon>Amygdaloideae</taxon>
        <taxon>Amygdaleae</taxon>
        <taxon>Prunus</taxon>
    </lineage>
</organism>
<feature type="compositionally biased region" description="Pro residues" evidence="1">
    <location>
        <begin position="1"/>
        <end position="16"/>
    </location>
</feature>
<name>A0A314UEZ2_PRUYE</name>
<dbReference type="InterPro" id="IPR043891">
    <property type="entry name" value="SPARK"/>
</dbReference>
<accession>A0A314UEZ2</accession>
<dbReference type="AlphaFoldDB" id="A0A314UEZ2"/>
<evidence type="ECO:0000313" key="3">
    <source>
        <dbReference type="EMBL" id="PQM34974.1"/>
    </source>
</evidence>
<evidence type="ECO:0000313" key="4">
    <source>
        <dbReference type="Proteomes" id="UP000250321"/>
    </source>
</evidence>
<protein>
    <recommendedName>
        <fullName evidence="2">SPARK domain-containing protein</fullName>
    </recommendedName>
</protein>
<comment type="caution">
    <text evidence="3">The sequence shown here is derived from an EMBL/GenBank/DDBJ whole genome shotgun (WGS) entry which is preliminary data.</text>
</comment>
<dbReference type="Pfam" id="PF19160">
    <property type="entry name" value="SPARK"/>
    <property type="match status" value="1"/>
</dbReference>
<dbReference type="EMBL" id="PJQY01003726">
    <property type="protein sequence ID" value="PQM34974.1"/>
    <property type="molecule type" value="Genomic_DNA"/>
</dbReference>
<evidence type="ECO:0000256" key="1">
    <source>
        <dbReference type="SAM" id="MobiDB-lite"/>
    </source>
</evidence>
<keyword evidence="4" id="KW-1185">Reference proteome</keyword>
<feature type="domain" description="SPARK" evidence="2">
    <location>
        <begin position="49"/>
        <end position="133"/>
    </location>
</feature>
<proteinExistence type="predicted"/>
<dbReference type="OrthoDB" id="780646at2759"/>
<sequence>MPPQLRRPPPVQPGLQPPQIRQKRRVPVHRPRPPARRGTVPPAHRLLPPPPNASESCWAAYQALASDFVPNFDIRASCGFETSWISQGCMNITTRQQFEALVGNATLKDVIDNCNQSLANSSPCASCTTSLSTCKPRI</sequence>
<evidence type="ECO:0000259" key="2">
    <source>
        <dbReference type="Pfam" id="PF19160"/>
    </source>
</evidence>
<reference evidence="3 4" key="1">
    <citation type="submission" date="2018-02" db="EMBL/GenBank/DDBJ databases">
        <title>Draft genome of wild Prunus yedoensis var. nudiflora.</title>
        <authorList>
            <person name="Baek S."/>
            <person name="Kim J.-H."/>
            <person name="Choi K."/>
            <person name="Kim G.-B."/>
            <person name="Cho A."/>
            <person name="Jang H."/>
            <person name="Shin C.-H."/>
            <person name="Yu H.-J."/>
            <person name="Mun J.-H."/>
        </authorList>
    </citation>
    <scope>NUCLEOTIDE SEQUENCE [LARGE SCALE GENOMIC DNA]</scope>
    <source>
        <strain evidence="4">cv. Jeju island</strain>
        <tissue evidence="3">Leaf</tissue>
    </source>
</reference>
<feature type="compositionally biased region" description="Basic residues" evidence="1">
    <location>
        <begin position="21"/>
        <end position="35"/>
    </location>
</feature>
<dbReference type="Proteomes" id="UP000250321">
    <property type="component" value="Unassembled WGS sequence"/>
</dbReference>
<feature type="region of interest" description="Disordered" evidence="1">
    <location>
        <begin position="1"/>
        <end position="48"/>
    </location>
</feature>